<keyword evidence="3" id="KW-1185">Reference proteome</keyword>
<dbReference type="AlphaFoldDB" id="A0A543EE12"/>
<evidence type="ECO:0000313" key="3">
    <source>
        <dbReference type="Proteomes" id="UP000320235"/>
    </source>
</evidence>
<comment type="caution">
    <text evidence="2">The sequence shown here is derived from an EMBL/GenBank/DDBJ whole genome shotgun (WGS) entry which is preliminary data.</text>
</comment>
<evidence type="ECO:0000313" key="2">
    <source>
        <dbReference type="EMBL" id="TQM19811.1"/>
    </source>
</evidence>
<proteinExistence type="predicted"/>
<feature type="compositionally biased region" description="Basic and acidic residues" evidence="1">
    <location>
        <begin position="1"/>
        <end position="13"/>
    </location>
</feature>
<feature type="compositionally biased region" description="Basic and acidic residues" evidence="1">
    <location>
        <begin position="24"/>
        <end position="35"/>
    </location>
</feature>
<name>A0A543EE12_9MICO</name>
<gene>
    <name evidence="2" type="ORF">FB391_3648</name>
</gene>
<feature type="region of interest" description="Disordered" evidence="1">
    <location>
        <begin position="1"/>
        <end position="35"/>
    </location>
</feature>
<evidence type="ECO:0000256" key="1">
    <source>
        <dbReference type="SAM" id="MobiDB-lite"/>
    </source>
</evidence>
<accession>A0A543EE12</accession>
<protein>
    <submittedName>
        <fullName evidence="2">Uncharacterized protein</fullName>
    </submittedName>
</protein>
<sequence>MERSEHRHEHEDAPATTAPFEPSTGERDDREDKHT</sequence>
<organism evidence="2 3">
    <name type="scientific">Microbacterium kyungheense</name>
    <dbReference type="NCBI Taxonomy" id="1263636"/>
    <lineage>
        <taxon>Bacteria</taxon>
        <taxon>Bacillati</taxon>
        <taxon>Actinomycetota</taxon>
        <taxon>Actinomycetes</taxon>
        <taxon>Micrococcales</taxon>
        <taxon>Microbacteriaceae</taxon>
        <taxon>Microbacterium</taxon>
    </lineage>
</organism>
<dbReference type="EMBL" id="VFPE01000007">
    <property type="protein sequence ID" value="TQM19811.1"/>
    <property type="molecule type" value="Genomic_DNA"/>
</dbReference>
<reference evidence="2 3" key="1">
    <citation type="submission" date="2019-06" db="EMBL/GenBank/DDBJ databases">
        <title>Sequencing the genomes of 1000 actinobacteria strains.</title>
        <authorList>
            <person name="Klenk H.-P."/>
        </authorList>
    </citation>
    <scope>NUCLEOTIDE SEQUENCE [LARGE SCALE GENOMIC DNA]</scope>
    <source>
        <strain evidence="2 3">DSM 105492</strain>
    </source>
</reference>
<dbReference type="Proteomes" id="UP000320235">
    <property type="component" value="Unassembled WGS sequence"/>
</dbReference>